<dbReference type="SUPFAM" id="SSF57424">
    <property type="entry name" value="LDL receptor-like module"/>
    <property type="match status" value="1"/>
</dbReference>
<dbReference type="GO" id="GO:0006491">
    <property type="term" value="P:N-glycan processing"/>
    <property type="evidence" value="ECO:0007669"/>
    <property type="project" value="TreeGrafter"/>
</dbReference>
<dbReference type="Proteomes" id="UP000232323">
    <property type="component" value="Unassembled WGS sequence"/>
</dbReference>
<dbReference type="PROSITE" id="PS50068">
    <property type="entry name" value="LDLRA_2"/>
    <property type="match status" value="1"/>
</dbReference>
<keyword evidence="5" id="KW-0175">Coiled coil</keyword>
<dbReference type="GO" id="GO:0017177">
    <property type="term" value="C:glucosidase II complex"/>
    <property type="evidence" value="ECO:0007669"/>
    <property type="project" value="TreeGrafter"/>
</dbReference>
<sequence length="586" mass="65608">MRKAILFFVCILCFAGTQASIRGLNPDYAAQYSGDGGVFKCFDGSKVVPFSRVNDDYCDCPDGSDEPGSSACAKGRFYCRNKGHEAKLLSASFVDDGVCDCCDGTDELRGCANTCLEKSAGRLIELKQKVASYGDMLAKKANYVEQAAARRKEWGARSHTIDAEIRAKLDVVEAARAEKLRAEEQNTARVEVEKAARSAEEERRRLVREERLAEEERMKQVAAAAADLAGGNEQDTPSEGEVGGHVEETAEERGRRIASQWTTDPDAAASQAEGLGESEQHEEFDEGEQDEDEQPEELEDEEPLPYVQAPAHQLKMDSEWEDFMKFVDLLVGYTRRWMDWFKMVFREGIARDVKERRKAALERRHGSGPAAYRHGSQRNYRVQQMQADEQEQMLRQQQQQAPAPAEVSAELREATQILTDVETELATLHKDKSDMEKYQAHSFDYGPDNIFFPYAGRCFVDNGNRWAFEVCFFDKASQMEANSHNNKVNLGTWRGFSEGYTTALFDGGDACANAPQRSMRVYLQCGAEEILHSGSEPSTCVYQSAFVTPLACTHQEHQSIMTELQQLLSLQAEVQAEIAAAEKDEL</sequence>
<dbReference type="EMBL" id="BEGY01000201">
    <property type="protein sequence ID" value="GAX85894.1"/>
    <property type="molecule type" value="Genomic_DNA"/>
</dbReference>
<dbReference type="InterPro" id="IPR002172">
    <property type="entry name" value="LDrepeatLR_classA_rpt"/>
</dbReference>
<comment type="caution">
    <text evidence="9">The sequence shown here is derived from an EMBL/GenBank/DDBJ whole genome shotgun (WGS) entry which is preliminary data.</text>
</comment>
<evidence type="ECO:0000256" key="6">
    <source>
        <dbReference type="SAM" id="MobiDB-lite"/>
    </source>
</evidence>
<dbReference type="InterPro" id="IPR009011">
    <property type="entry name" value="Man6P_isomerase_rcpt-bd_dom_sf"/>
</dbReference>
<organism evidence="9 10">
    <name type="scientific">Chlamydomonas eustigma</name>
    <dbReference type="NCBI Taxonomy" id="1157962"/>
    <lineage>
        <taxon>Eukaryota</taxon>
        <taxon>Viridiplantae</taxon>
        <taxon>Chlorophyta</taxon>
        <taxon>core chlorophytes</taxon>
        <taxon>Chlorophyceae</taxon>
        <taxon>CS clade</taxon>
        <taxon>Chlamydomonadales</taxon>
        <taxon>Chlamydomonadaceae</taxon>
        <taxon>Chlamydomonas</taxon>
    </lineage>
</organism>
<evidence type="ECO:0000256" key="2">
    <source>
        <dbReference type="ARBA" id="ARBA00022729"/>
    </source>
</evidence>
<feature type="compositionally biased region" description="Acidic residues" evidence="6">
    <location>
        <begin position="280"/>
        <end position="303"/>
    </location>
</feature>
<keyword evidence="3" id="KW-0256">Endoplasmic reticulum</keyword>
<proteinExistence type="predicted"/>
<dbReference type="InterPro" id="IPR028146">
    <property type="entry name" value="PRKCSH_N"/>
</dbReference>
<evidence type="ECO:0000256" key="1">
    <source>
        <dbReference type="ARBA" id="ARBA00022387"/>
    </source>
</evidence>
<evidence type="ECO:0000256" key="4">
    <source>
        <dbReference type="ARBA" id="ARBA00023157"/>
    </source>
</evidence>
<dbReference type="STRING" id="1157962.A0A250XS61"/>
<feature type="region of interest" description="Disordered" evidence="6">
    <location>
        <begin position="183"/>
        <end position="205"/>
    </location>
</feature>
<dbReference type="OrthoDB" id="28322at2759"/>
<dbReference type="PANTHER" id="PTHR12630:SF1">
    <property type="entry name" value="GLUCOSIDASE 2 SUBUNIT BETA"/>
    <property type="match status" value="1"/>
</dbReference>
<evidence type="ECO:0000313" key="9">
    <source>
        <dbReference type="EMBL" id="GAX85894.1"/>
    </source>
</evidence>
<dbReference type="InterPro" id="IPR044865">
    <property type="entry name" value="MRH_dom"/>
</dbReference>
<protein>
    <recommendedName>
        <fullName evidence="1">Glucosidase 2 subunit beta</fullName>
    </recommendedName>
</protein>
<evidence type="ECO:0000313" key="10">
    <source>
        <dbReference type="Proteomes" id="UP000232323"/>
    </source>
</evidence>
<dbReference type="PROSITE" id="PS51914">
    <property type="entry name" value="MRH"/>
    <property type="match status" value="1"/>
</dbReference>
<feature type="signal peptide" evidence="7">
    <location>
        <begin position="1"/>
        <end position="19"/>
    </location>
</feature>
<feature type="region of interest" description="Disordered" evidence="6">
    <location>
        <begin position="226"/>
        <end position="304"/>
    </location>
</feature>
<dbReference type="InterPro" id="IPR036055">
    <property type="entry name" value="LDL_receptor-like_sf"/>
</dbReference>
<dbReference type="PANTHER" id="PTHR12630">
    <property type="entry name" value="N-LINKED OLIGOSACCHARIDE PROCESSING"/>
    <property type="match status" value="1"/>
</dbReference>
<keyword evidence="10" id="KW-1185">Reference proteome</keyword>
<dbReference type="Pfam" id="PF13015">
    <property type="entry name" value="PRKCSH_1"/>
    <property type="match status" value="1"/>
</dbReference>
<feature type="chain" id="PRO_5012852088" description="Glucosidase 2 subunit beta" evidence="7">
    <location>
        <begin position="20"/>
        <end position="586"/>
    </location>
</feature>
<feature type="coiled-coil region" evidence="5">
    <location>
        <begin position="380"/>
        <end position="431"/>
    </location>
</feature>
<evidence type="ECO:0000259" key="8">
    <source>
        <dbReference type="PROSITE" id="PS51914"/>
    </source>
</evidence>
<evidence type="ECO:0000256" key="5">
    <source>
        <dbReference type="SAM" id="Coils"/>
    </source>
</evidence>
<accession>A0A250XS61</accession>
<evidence type="ECO:0000256" key="7">
    <source>
        <dbReference type="SAM" id="SignalP"/>
    </source>
</evidence>
<feature type="domain" description="MRH" evidence="8">
    <location>
        <begin position="456"/>
        <end position="554"/>
    </location>
</feature>
<dbReference type="Pfam" id="PF12999">
    <property type="entry name" value="PRKCSH-like"/>
    <property type="match status" value="1"/>
</dbReference>
<evidence type="ECO:0000256" key="3">
    <source>
        <dbReference type="ARBA" id="ARBA00022824"/>
    </source>
</evidence>
<name>A0A250XS61_9CHLO</name>
<keyword evidence="4" id="KW-1015">Disulfide bond</keyword>
<reference evidence="9 10" key="1">
    <citation type="submission" date="2017-08" db="EMBL/GenBank/DDBJ databases">
        <title>Acidophilic green algal genome provides insights into adaptation to an acidic environment.</title>
        <authorList>
            <person name="Hirooka S."/>
            <person name="Hirose Y."/>
            <person name="Kanesaki Y."/>
            <person name="Higuchi S."/>
            <person name="Fujiwara T."/>
            <person name="Onuma R."/>
            <person name="Era A."/>
            <person name="Ohbayashi R."/>
            <person name="Uzuka A."/>
            <person name="Nozaki H."/>
            <person name="Yoshikawa H."/>
            <person name="Miyagishima S.Y."/>
        </authorList>
    </citation>
    <scope>NUCLEOTIDE SEQUENCE [LARGE SCALE GENOMIC DNA]</scope>
    <source>
        <strain evidence="9 10">NIES-2499</strain>
    </source>
</reference>
<dbReference type="InterPro" id="IPR036607">
    <property type="entry name" value="PRKCSH"/>
</dbReference>
<keyword evidence="2 7" id="KW-0732">Signal</keyword>
<dbReference type="Gene3D" id="2.70.130.10">
    <property type="entry name" value="Mannose-6-phosphate receptor binding domain"/>
    <property type="match status" value="1"/>
</dbReference>
<gene>
    <name evidence="9" type="ORF">CEUSTIGMA_g13310.t1</name>
</gene>
<feature type="compositionally biased region" description="Basic and acidic residues" evidence="6">
    <location>
        <begin position="242"/>
        <end position="255"/>
    </location>
</feature>
<dbReference type="AlphaFoldDB" id="A0A250XS61"/>
<dbReference type="InterPro" id="IPR039794">
    <property type="entry name" value="Gtb1-like"/>
</dbReference>
<dbReference type="SUPFAM" id="SSF50911">
    <property type="entry name" value="Mannose 6-phosphate receptor domain"/>
    <property type="match status" value="1"/>
</dbReference>